<protein>
    <submittedName>
        <fullName evidence="2">Uncharacterized protein</fullName>
    </submittedName>
</protein>
<feature type="region of interest" description="Disordered" evidence="1">
    <location>
        <begin position="107"/>
        <end position="196"/>
    </location>
</feature>
<accession>A0AAE1A757</accession>
<feature type="compositionally biased region" description="Low complexity" evidence="1">
    <location>
        <begin position="292"/>
        <end position="316"/>
    </location>
</feature>
<feature type="compositionally biased region" description="Polar residues" evidence="1">
    <location>
        <begin position="755"/>
        <end position="771"/>
    </location>
</feature>
<feature type="region of interest" description="Disordered" evidence="1">
    <location>
        <begin position="42"/>
        <end position="61"/>
    </location>
</feature>
<name>A0AAE1A757_9GAST</name>
<feature type="region of interest" description="Disordered" evidence="1">
    <location>
        <begin position="919"/>
        <end position="960"/>
    </location>
</feature>
<feature type="compositionally biased region" description="Polar residues" evidence="1">
    <location>
        <begin position="370"/>
        <end position="385"/>
    </location>
</feature>
<feature type="compositionally biased region" description="Polar residues" evidence="1">
    <location>
        <begin position="276"/>
        <end position="291"/>
    </location>
</feature>
<evidence type="ECO:0000313" key="2">
    <source>
        <dbReference type="EMBL" id="KAK3782260.1"/>
    </source>
</evidence>
<gene>
    <name evidence="2" type="ORF">RRG08_008181</name>
</gene>
<comment type="caution">
    <text evidence="2">The sequence shown here is derived from an EMBL/GenBank/DDBJ whole genome shotgun (WGS) entry which is preliminary data.</text>
</comment>
<reference evidence="2" key="1">
    <citation type="journal article" date="2023" name="G3 (Bethesda)">
        <title>A reference genome for the long-term kleptoplast-retaining sea slug Elysia crispata morphotype clarki.</title>
        <authorList>
            <person name="Eastman K.E."/>
            <person name="Pendleton A.L."/>
            <person name="Shaikh M.A."/>
            <person name="Suttiyut T."/>
            <person name="Ogas R."/>
            <person name="Tomko P."/>
            <person name="Gavelis G."/>
            <person name="Widhalm J.R."/>
            <person name="Wisecaver J.H."/>
        </authorList>
    </citation>
    <scope>NUCLEOTIDE SEQUENCE</scope>
    <source>
        <strain evidence="2">ECLA1</strain>
    </source>
</reference>
<feature type="compositionally biased region" description="Polar residues" evidence="1">
    <location>
        <begin position="317"/>
        <end position="327"/>
    </location>
</feature>
<feature type="region of interest" description="Disordered" evidence="1">
    <location>
        <begin position="972"/>
        <end position="1010"/>
    </location>
</feature>
<feature type="compositionally biased region" description="Low complexity" evidence="1">
    <location>
        <begin position="42"/>
        <end position="59"/>
    </location>
</feature>
<feature type="compositionally biased region" description="Polar residues" evidence="1">
    <location>
        <begin position="678"/>
        <end position="695"/>
    </location>
</feature>
<feature type="region of interest" description="Disordered" evidence="1">
    <location>
        <begin position="480"/>
        <end position="505"/>
    </location>
</feature>
<feature type="region of interest" description="Disordered" evidence="1">
    <location>
        <begin position="231"/>
        <end position="250"/>
    </location>
</feature>
<dbReference type="AlphaFoldDB" id="A0AAE1A757"/>
<feature type="compositionally biased region" description="Polar residues" evidence="1">
    <location>
        <begin position="480"/>
        <end position="499"/>
    </location>
</feature>
<feature type="compositionally biased region" description="Low complexity" evidence="1">
    <location>
        <begin position="107"/>
        <end position="154"/>
    </location>
</feature>
<feature type="compositionally biased region" description="Low complexity" evidence="1">
    <location>
        <begin position="625"/>
        <end position="636"/>
    </location>
</feature>
<feature type="region of interest" description="Disordered" evidence="1">
    <location>
        <begin position="582"/>
        <end position="695"/>
    </location>
</feature>
<feature type="region of interest" description="Disordered" evidence="1">
    <location>
        <begin position="746"/>
        <end position="780"/>
    </location>
</feature>
<feature type="compositionally biased region" description="Low complexity" evidence="1">
    <location>
        <begin position="792"/>
        <end position="830"/>
    </location>
</feature>
<organism evidence="2 3">
    <name type="scientific">Elysia crispata</name>
    <name type="common">lettuce slug</name>
    <dbReference type="NCBI Taxonomy" id="231223"/>
    <lineage>
        <taxon>Eukaryota</taxon>
        <taxon>Metazoa</taxon>
        <taxon>Spiralia</taxon>
        <taxon>Lophotrochozoa</taxon>
        <taxon>Mollusca</taxon>
        <taxon>Gastropoda</taxon>
        <taxon>Heterobranchia</taxon>
        <taxon>Euthyneura</taxon>
        <taxon>Panpulmonata</taxon>
        <taxon>Sacoglossa</taxon>
        <taxon>Placobranchoidea</taxon>
        <taxon>Plakobranchidae</taxon>
        <taxon>Elysia</taxon>
    </lineage>
</organism>
<sequence>MAEIRIPTDRIPADILHRLQAIGHSIIFPGSSATTSSATATATAATATTTPTKVPSPAAETSTVLAQSDPRRQAHLYAQNQAGTFQGHFSQSSESFPHHALPFHACPSYTSSTPTQQTSATTTSTSSSPLQPTPKSSLSSYPSTSSSPPLLGPFSSPPGPPSGEKSSGFAGHVDQFSPHTGVSLSPSRDETDGQASQLNQESIVHALDLNKHRKRGGHPVDESDIVRIFPMTQDDRENQEEPDNLQSPMTHPAEIVRIFPEADIEPAPSEPKRVYSTPTQNKFSSSRQQKGSSNKSCNNNTNSSSISSSSTTTSSNVYNHQQASVQPPANPPALPTGSIVPHVLPVFTLGDNDDDDDDDEKLAVDGDSDTPLNRNSVLLNSTPSKRNPAASPETTPKFQRNVGAPAYMSHPQNNPSYSMATSTRLTPPVSGIARRSPGGLVTPPMTPDDFEEDEVFSYDLSRDDSLPLSNRRALDVYRQSIESTPRRNSPAPSVQTTSNQRRHSDLSIEQRQLKHAQLQPCHAHTAGSAPPKCSPFSPAQRLSELSFGDRQLTRKRLSFEDCDQEKPQTMRFEDVFGVGHAQSSKQVNSDKYSVREESAATSTLGSSHHSEPALAQHHHHHHQYSSNSNRNINDSSTHNNFFEISHQSPRAPHLKPQNFRPRPSKSVSPSIKSHSILPQFSSSQSQESRTNFNSASSPLSHAYFKHQAFPPSTAQPMTSQLSHAPFHGIMTHPDHVTQRALHRGRLHSEGDDVTAETSGPAQGRQRLQTFSHGKRRRLDAPEDTKSIHLLQQQKHQNHIHQQQQVQQQQQNEQHHQQQQQEQQQQQHQQQFHYGHVSTQPAQNPQEPQACACATIERDFLQVAECAYKRIRRLDNTPGDFDRFRREMAQTNDMLKEWLLIMGNIRNICGHAPSTSQQQAAAVSTTSAPLQSAPSFSPSTSFTSSPLPFSSPPMVSSLPSAVAPSMTSTLFPPLTTPTSSSTYSIVPSQQHQQHRQTCPASSSSSTCTSSLLPKSSVARPISLASREFIDPGDDVDETNDDNQEQLQISDSVFERQFQM</sequence>
<keyword evidence="3" id="KW-1185">Reference proteome</keyword>
<feature type="compositionally biased region" description="Acidic residues" evidence="1">
    <location>
        <begin position="351"/>
        <end position="360"/>
    </location>
</feature>
<feature type="region of interest" description="Disordered" evidence="1">
    <location>
        <begin position="792"/>
        <end position="844"/>
    </location>
</feature>
<feature type="region of interest" description="Disordered" evidence="1">
    <location>
        <begin position="432"/>
        <end position="451"/>
    </location>
</feature>
<evidence type="ECO:0000313" key="3">
    <source>
        <dbReference type="Proteomes" id="UP001283361"/>
    </source>
</evidence>
<feature type="region of interest" description="Disordered" evidence="1">
    <location>
        <begin position="261"/>
        <end position="406"/>
    </location>
</feature>
<dbReference type="Proteomes" id="UP001283361">
    <property type="component" value="Unassembled WGS sequence"/>
</dbReference>
<proteinExistence type="predicted"/>
<feature type="compositionally biased region" description="Low complexity" evidence="1">
    <location>
        <begin position="664"/>
        <end position="676"/>
    </location>
</feature>
<feature type="compositionally biased region" description="Polar residues" evidence="1">
    <location>
        <begin position="637"/>
        <end position="648"/>
    </location>
</feature>
<feature type="compositionally biased region" description="Low complexity" evidence="1">
    <location>
        <begin position="997"/>
        <end position="1010"/>
    </location>
</feature>
<dbReference type="EMBL" id="JAWDGP010002523">
    <property type="protein sequence ID" value="KAK3782260.1"/>
    <property type="molecule type" value="Genomic_DNA"/>
</dbReference>
<feature type="compositionally biased region" description="Polar residues" evidence="1">
    <location>
        <begin position="582"/>
        <end position="591"/>
    </location>
</feature>
<feature type="compositionally biased region" description="Polar residues" evidence="1">
    <location>
        <begin position="177"/>
        <end position="186"/>
    </location>
</feature>
<feature type="compositionally biased region" description="Low complexity" evidence="1">
    <location>
        <begin position="972"/>
        <end position="987"/>
    </location>
</feature>
<evidence type="ECO:0000256" key="1">
    <source>
        <dbReference type="SAM" id="MobiDB-lite"/>
    </source>
</evidence>
<feature type="region of interest" description="Disordered" evidence="1">
    <location>
        <begin position="520"/>
        <end position="539"/>
    </location>
</feature>